<name>A0A9X3NEC2_9ACTN</name>
<organism evidence="1 2">
    <name type="scientific">Solirubrobacter phytolaccae</name>
    <dbReference type="NCBI Taxonomy" id="1404360"/>
    <lineage>
        <taxon>Bacteria</taxon>
        <taxon>Bacillati</taxon>
        <taxon>Actinomycetota</taxon>
        <taxon>Thermoleophilia</taxon>
        <taxon>Solirubrobacterales</taxon>
        <taxon>Solirubrobacteraceae</taxon>
        <taxon>Solirubrobacter</taxon>
    </lineage>
</organism>
<sequence length="114" mass="12779">MSTTEELQKRYDAWVDAVLAGGEIWIVGDDEHNTVFEDPEEDRDLNLLFSSRADAERHPEHGQVQAPPLPLADFPEVLDRVEARGEGLALWHGESWIVADPGPLAAELRERRGP</sequence>
<evidence type="ECO:0008006" key="3">
    <source>
        <dbReference type="Google" id="ProtNLM"/>
    </source>
</evidence>
<dbReference type="Proteomes" id="UP001147653">
    <property type="component" value="Unassembled WGS sequence"/>
</dbReference>
<comment type="caution">
    <text evidence="1">The sequence shown here is derived from an EMBL/GenBank/DDBJ whole genome shotgun (WGS) entry which is preliminary data.</text>
</comment>
<dbReference type="EMBL" id="JAPDDP010000078">
    <property type="protein sequence ID" value="MDA0184531.1"/>
    <property type="molecule type" value="Genomic_DNA"/>
</dbReference>
<dbReference type="AlphaFoldDB" id="A0A9X3NEC2"/>
<evidence type="ECO:0000313" key="2">
    <source>
        <dbReference type="Proteomes" id="UP001147653"/>
    </source>
</evidence>
<protein>
    <recommendedName>
        <fullName evidence="3">DUF2750 domain-containing protein</fullName>
    </recommendedName>
</protein>
<accession>A0A9X3NEC2</accession>
<dbReference type="RefSeq" id="WP_270028986.1">
    <property type="nucleotide sequence ID" value="NZ_JAPDDP010000078.1"/>
</dbReference>
<gene>
    <name evidence="1" type="ORF">OJ997_29785</name>
</gene>
<keyword evidence="2" id="KW-1185">Reference proteome</keyword>
<proteinExistence type="predicted"/>
<evidence type="ECO:0000313" key="1">
    <source>
        <dbReference type="EMBL" id="MDA0184531.1"/>
    </source>
</evidence>
<reference evidence="1" key="1">
    <citation type="submission" date="2022-10" db="EMBL/GenBank/DDBJ databases">
        <title>The WGS of Solirubrobacter phytolaccae KCTC 29190.</title>
        <authorList>
            <person name="Jiang Z."/>
        </authorList>
    </citation>
    <scope>NUCLEOTIDE SEQUENCE</scope>
    <source>
        <strain evidence="1">KCTC 29190</strain>
    </source>
</reference>